<feature type="domain" description="RAI1-like" evidence="8">
    <location>
        <begin position="19"/>
        <end position="371"/>
    </location>
</feature>
<keyword evidence="7" id="KW-0694">RNA-binding</keyword>
<proteinExistence type="inferred from homology"/>
<evidence type="ECO:0000256" key="5">
    <source>
        <dbReference type="ARBA" id="ARBA00044692"/>
    </source>
</evidence>
<dbReference type="GO" id="GO:0003723">
    <property type="term" value="F:RNA binding"/>
    <property type="evidence" value="ECO:0007669"/>
    <property type="project" value="UniProtKB-KW"/>
</dbReference>
<comment type="subcellular location">
    <subcellularLocation>
        <location evidence="7">Nucleus</location>
    </subcellularLocation>
</comment>
<comment type="function">
    <text evidence="7">Decapping enzyme for NAD-capped RNAs: specifically hydrolyzes the nicotinamide adenine dinucleotide (NAD) cap from a subset of RNAs by removing the entire NAD moiety from the 5'-end of an NAD-capped RNA.</text>
</comment>
<dbReference type="PANTHER" id="PTHR12395:SF9">
    <property type="entry name" value="DECAPPING AND EXORIBONUCLEASE PROTEIN"/>
    <property type="match status" value="1"/>
</dbReference>
<dbReference type="GO" id="GO:0110155">
    <property type="term" value="P:NAD-cap decapping"/>
    <property type="evidence" value="ECO:0007669"/>
    <property type="project" value="TreeGrafter"/>
</dbReference>
<name>A0AAN7WSZ8_9SACH</name>
<keyword evidence="7" id="KW-0547">Nucleotide-binding</keyword>
<dbReference type="GO" id="GO:0000166">
    <property type="term" value="F:nucleotide binding"/>
    <property type="evidence" value="ECO:0007669"/>
    <property type="project" value="UniProtKB-KW"/>
</dbReference>
<dbReference type="GO" id="GO:0005829">
    <property type="term" value="C:cytosol"/>
    <property type="evidence" value="ECO:0007669"/>
    <property type="project" value="TreeGrafter"/>
</dbReference>
<dbReference type="EMBL" id="JAWIZZ010000045">
    <property type="protein sequence ID" value="KAK5779818.1"/>
    <property type="molecule type" value="Genomic_DNA"/>
</dbReference>
<comment type="catalytic activity">
    <reaction evidence="6">
        <text>a 5'-end NAD(+)-phospho-ribonucleoside in mRNA + H2O = a 5'-end phospho-ribonucleoside in mRNA + NAD(+) + H(+)</text>
        <dbReference type="Rhea" id="RHEA:60880"/>
        <dbReference type="Rhea" id="RHEA-COMP:15692"/>
        <dbReference type="Rhea" id="RHEA-COMP:15698"/>
        <dbReference type="ChEBI" id="CHEBI:15377"/>
        <dbReference type="ChEBI" id="CHEBI:15378"/>
        <dbReference type="ChEBI" id="CHEBI:57540"/>
        <dbReference type="ChEBI" id="CHEBI:138282"/>
        <dbReference type="ChEBI" id="CHEBI:144029"/>
    </reaction>
    <physiologicalReaction direction="left-to-right" evidence="6">
        <dbReference type="Rhea" id="RHEA:60881"/>
    </physiologicalReaction>
</comment>
<gene>
    <name evidence="9" type="ORF">RI543_002354</name>
</gene>
<dbReference type="EC" id="3.6.1.-" evidence="7"/>
<protein>
    <recommendedName>
        <fullName evidence="7">Decapping nuclease</fullName>
        <ecNumber evidence="7">3.6.1.-</ecNumber>
    </recommendedName>
</protein>
<dbReference type="PANTHER" id="PTHR12395">
    <property type="entry name" value="DOM-3 RELATED"/>
    <property type="match status" value="1"/>
</dbReference>
<evidence type="ECO:0000256" key="1">
    <source>
        <dbReference type="ARBA" id="ARBA00001968"/>
    </source>
</evidence>
<comment type="cofactor">
    <cofactor evidence="1 7">
        <name>a divalent metal cation</name>
        <dbReference type="ChEBI" id="CHEBI:60240"/>
    </cofactor>
</comment>
<keyword evidence="7" id="KW-0378">Hydrolase</keyword>
<comment type="catalytic activity">
    <reaction evidence="5">
        <text>a 5'-end triphospho-ribonucleoside in mRNA + H2O = a 5'-end phospho-ribonucleoside in mRNA + diphosphate + H(+)</text>
        <dbReference type="Rhea" id="RHEA:78683"/>
        <dbReference type="Rhea" id="RHEA-COMP:15692"/>
        <dbReference type="Rhea" id="RHEA-COMP:17164"/>
        <dbReference type="ChEBI" id="CHEBI:15377"/>
        <dbReference type="ChEBI" id="CHEBI:15378"/>
        <dbReference type="ChEBI" id="CHEBI:33019"/>
        <dbReference type="ChEBI" id="CHEBI:138282"/>
        <dbReference type="ChEBI" id="CHEBI:167618"/>
    </reaction>
    <physiologicalReaction direction="left-to-right" evidence="5">
        <dbReference type="Rhea" id="RHEA:78684"/>
    </physiologicalReaction>
</comment>
<accession>A0AAN7WSZ8</accession>
<evidence type="ECO:0000313" key="10">
    <source>
        <dbReference type="Proteomes" id="UP001306508"/>
    </source>
</evidence>
<evidence type="ECO:0000313" key="9">
    <source>
        <dbReference type="EMBL" id="KAK5779818.1"/>
    </source>
</evidence>
<keyword evidence="7" id="KW-0479">Metal-binding</keyword>
<reference evidence="10" key="1">
    <citation type="submission" date="2023-07" db="EMBL/GenBank/DDBJ databases">
        <title>A draft genome of Kazachstania heterogenica Y-27499.</title>
        <authorList>
            <person name="Donic C."/>
            <person name="Kralova J.S."/>
            <person name="Fidel L."/>
            <person name="Ben-Dor S."/>
            <person name="Jung S."/>
        </authorList>
    </citation>
    <scope>NUCLEOTIDE SEQUENCE [LARGE SCALE GENOMIC DNA]</scope>
    <source>
        <strain evidence="10">Y27499</strain>
    </source>
</reference>
<comment type="similarity">
    <text evidence="2 7">Belongs to the DXO/Dom3Z family.</text>
</comment>
<dbReference type="AlphaFoldDB" id="A0AAN7WSZ8"/>
<keyword evidence="3 7" id="KW-0540">Nuclease</keyword>
<evidence type="ECO:0000256" key="6">
    <source>
        <dbReference type="ARBA" id="ARBA00048124"/>
    </source>
</evidence>
<dbReference type="GO" id="GO:0034353">
    <property type="term" value="F:mRNA 5'-diphosphatase activity"/>
    <property type="evidence" value="ECO:0007669"/>
    <property type="project" value="TreeGrafter"/>
</dbReference>
<organism evidence="9 10">
    <name type="scientific">Arxiozyma heterogenica</name>
    <dbReference type="NCBI Taxonomy" id="278026"/>
    <lineage>
        <taxon>Eukaryota</taxon>
        <taxon>Fungi</taxon>
        <taxon>Dikarya</taxon>
        <taxon>Ascomycota</taxon>
        <taxon>Saccharomycotina</taxon>
        <taxon>Saccharomycetes</taxon>
        <taxon>Saccharomycetales</taxon>
        <taxon>Saccharomycetaceae</taxon>
        <taxon>Arxiozyma</taxon>
    </lineage>
</organism>
<dbReference type="GO" id="GO:0004518">
    <property type="term" value="F:nuclease activity"/>
    <property type="evidence" value="ECO:0007669"/>
    <property type="project" value="UniProtKB-KW"/>
</dbReference>
<keyword evidence="7" id="KW-0539">Nucleus</keyword>
<dbReference type="GO" id="GO:0000956">
    <property type="term" value="P:nuclear-transcribed mRNA catabolic process"/>
    <property type="evidence" value="ECO:0007669"/>
    <property type="project" value="TreeGrafter"/>
</dbReference>
<comment type="catalytic activity">
    <reaction evidence="4">
        <text>a 5'-end (N(7)-methyl 5'-triphosphoguanosine)-ribonucleoside-ribonucleotide in mRNA + H2O = a (N(7)-methyl 5'-triphosphoguanosine)-nucleoside + a 5'-end phospho-ribonucleoside in mRNA + H(+)</text>
        <dbReference type="Rhea" id="RHEA:66928"/>
        <dbReference type="Rhea" id="RHEA-COMP:15692"/>
        <dbReference type="Rhea" id="RHEA-COMP:17313"/>
        <dbReference type="ChEBI" id="CHEBI:15377"/>
        <dbReference type="ChEBI" id="CHEBI:15378"/>
        <dbReference type="ChEBI" id="CHEBI:138282"/>
        <dbReference type="ChEBI" id="CHEBI:172876"/>
        <dbReference type="ChEBI" id="CHEBI:172877"/>
    </reaction>
    <physiologicalReaction direction="left-to-right" evidence="4">
        <dbReference type="Rhea" id="RHEA:66929"/>
    </physiologicalReaction>
</comment>
<dbReference type="GO" id="GO:0005634">
    <property type="term" value="C:nucleus"/>
    <property type="evidence" value="ECO:0007669"/>
    <property type="project" value="UniProtKB-SubCell"/>
</dbReference>
<dbReference type="Proteomes" id="UP001306508">
    <property type="component" value="Unassembled WGS sequence"/>
</dbReference>
<evidence type="ECO:0000256" key="2">
    <source>
        <dbReference type="ARBA" id="ARBA00006562"/>
    </source>
</evidence>
<evidence type="ECO:0000256" key="4">
    <source>
        <dbReference type="ARBA" id="ARBA00044676"/>
    </source>
</evidence>
<dbReference type="GO" id="GO:0046872">
    <property type="term" value="F:metal ion binding"/>
    <property type="evidence" value="ECO:0007669"/>
    <property type="project" value="UniProtKB-KW"/>
</dbReference>
<comment type="caution">
    <text evidence="9">The sequence shown here is derived from an EMBL/GenBank/DDBJ whole genome shotgun (WGS) entry which is preliminary data.</text>
</comment>
<dbReference type="Pfam" id="PF08652">
    <property type="entry name" value="RAI1"/>
    <property type="match status" value="1"/>
</dbReference>
<sequence>MAISASLFINQKGITTALKQPKEVGYYSRNQQGDIFPFDDGKLKYYYLPNSDIDKNIELNSGFKKFKNCQQLFKDIATLHPILETIIQYETLKGKSLKCDIVAYSETIVKLICASFENSKINPIDMRLISYRGQLYIKDMTLQDVLKRPLGIQDYIPFKFETVSTLTQPLPYIERDILEKRHRKISNNGDKFFSLVKTGISKSKFLLSEEVSCVYDFKQDNKDDLKHYAKLCVSPVISNLNDSHKFETLIFKTWLRCFLMGVPKIIYGFYDDSRNNNNNSGSSVLKTVEEFMTEEIPILFKEHNPELATKCTNAIKWYGLFSEWLLKIVPHEENSEIIKPFKLILDNNHLKLIEIESNDQEYEGIVNGETILSERYKAWKNKS</sequence>
<dbReference type="InterPro" id="IPR039039">
    <property type="entry name" value="RAI1-like_fam"/>
</dbReference>
<evidence type="ECO:0000259" key="8">
    <source>
        <dbReference type="Pfam" id="PF08652"/>
    </source>
</evidence>
<evidence type="ECO:0000256" key="3">
    <source>
        <dbReference type="ARBA" id="ARBA00022722"/>
    </source>
</evidence>
<keyword evidence="10" id="KW-1185">Reference proteome</keyword>
<evidence type="ECO:0000256" key="7">
    <source>
        <dbReference type="RuleBase" id="RU367113"/>
    </source>
</evidence>
<dbReference type="InterPro" id="IPR013961">
    <property type="entry name" value="RAI1"/>
</dbReference>